<reference evidence="5 6" key="1">
    <citation type="submission" date="2018-02" db="EMBL/GenBank/DDBJ databases">
        <title>Subsurface microbial communities from deep shales in Ohio and West Virginia, USA.</title>
        <authorList>
            <person name="Wrighton K."/>
        </authorList>
    </citation>
    <scope>NUCLEOTIDE SEQUENCE [LARGE SCALE GENOMIC DNA]</scope>
    <source>
        <strain evidence="5 6">OWC-G53F</strain>
    </source>
</reference>
<feature type="compositionally biased region" description="Polar residues" evidence="2">
    <location>
        <begin position="9"/>
        <end position="42"/>
    </location>
</feature>
<evidence type="ECO:0000259" key="4">
    <source>
        <dbReference type="Pfam" id="PF13699"/>
    </source>
</evidence>
<dbReference type="Proteomes" id="UP000238071">
    <property type="component" value="Unassembled WGS sequence"/>
</dbReference>
<evidence type="ECO:0000313" key="5">
    <source>
        <dbReference type="EMBL" id="PPK65975.1"/>
    </source>
</evidence>
<organism evidence="5 6">
    <name type="scientific">Methylobacter tundripaludum</name>
    <dbReference type="NCBI Taxonomy" id="173365"/>
    <lineage>
        <taxon>Bacteria</taxon>
        <taxon>Pseudomonadati</taxon>
        <taxon>Pseudomonadota</taxon>
        <taxon>Gammaproteobacteria</taxon>
        <taxon>Methylococcales</taxon>
        <taxon>Methylococcaceae</taxon>
        <taxon>Methylobacter</taxon>
    </lineage>
</organism>
<dbReference type="InterPro" id="IPR036366">
    <property type="entry name" value="PGBDSf"/>
</dbReference>
<comment type="caution">
    <text evidence="5">The sequence shown here is derived from an EMBL/GenBank/DDBJ whole genome shotgun (WGS) entry which is preliminary data.</text>
</comment>
<dbReference type="InterPro" id="IPR036365">
    <property type="entry name" value="PGBD-like_sf"/>
</dbReference>
<dbReference type="Gene3D" id="1.10.101.10">
    <property type="entry name" value="PGBD-like superfamily/PGBD"/>
    <property type="match status" value="1"/>
</dbReference>
<protein>
    <submittedName>
        <fullName evidence="5">Putative peptidoglycan binding protein</fullName>
    </submittedName>
</protein>
<dbReference type="OrthoDB" id="292792at2"/>
<keyword evidence="1" id="KW-0175">Coiled coil</keyword>
<feature type="domain" description="Peptidoglycan binding-like" evidence="3">
    <location>
        <begin position="561"/>
        <end position="632"/>
    </location>
</feature>
<dbReference type="InterPro" id="IPR025295">
    <property type="entry name" value="eCIS_core_dom"/>
</dbReference>
<dbReference type="SUPFAM" id="SSF47090">
    <property type="entry name" value="PGBD-like"/>
    <property type="match status" value="1"/>
</dbReference>
<evidence type="ECO:0000313" key="6">
    <source>
        <dbReference type="Proteomes" id="UP000238071"/>
    </source>
</evidence>
<keyword evidence="6" id="KW-1185">Reference proteome</keyword>
<feature type="compositionally biased region" description="Polar residues" evidence="2">
    <location>
        <begin position="65"/>
        <end position="85"/>
    </location>
</feature>
<name>A0A2S6GL88_9GAMM</name>
<evidence type="ECO:0000256" key="1">
    <source>
        <dbReference type="SAM" id="Coils"/>
    </source>
</evidence>
<dbReference type="SUPFAM" id="SSF52980">
    <property type="entry name" value="Restriction endonuclease-like"/>
    <property type="match status" value="1"/>
</dbReference>
<dbReference type="Pfam" id="PF13699">
    <property type="entry name" value="eCIS_core"/>
    <property type="match status" value="1"/>
</dbReference>
<evidence type="ECO:0000256" key="2">
    <source>
        <dbReference type="SAM" id="MobiDB-lite"/>
    </source>
</evidence>
<feature type="region of interest" description="Disordered" evidence="2">
    <location>
        <begin position="297"/>
        <end position="317"/>
    </location>
</feature>
<dbReference type="InterPro" id="IPR011335">
    <property type="entry name" value="Restrct_endonuc-II-like"/>
</dbReference>
<dbReference type="Pfam" id="PF01471">
    <property type="entry name" value="PG_binding_1"/>
    <property type="match status" value="1"/>
</dbReference>
<proteinExistence type="predicted"/>
<dbReference type="EMBL" id="PTIY01000018">
    <property type="protein sequence ID" value="PPK65975.1"/>
    <property type="molecule type" value="Genomic_DNA"/>
</dbReference>
<sequence length="2006" mass="220076">MKAAPKQANPDSSHSTTEATQDSWQKQLAQTENNSKEATAQRSFLAGISDSPRMTAQRQRIESYMGTNQQTAVPSPQTNQQQNIQRLKKRDATGDKAIQMMDGADTRPAPVTKMTESFLQKKCSRCEAEENIQKKPFPELIQAKDVKDAVPNPINFEAHENSSHSHSTAIQFKLKIGAPNDIYEQEADSVADKVVKLHESDVQSSVPAIIQTKCAACEAEDKEAIQRKELPSDPSKISEGIRQNTLTQNPLSPSEPISTITPAPKASLLRLPNANDEELQLKEEKEEELSEISMKSFGGDAPQAPEGIESSLSQSKGAGSYLPKNIRAFMEQSIGADFSAVKIHNDSNAVQMSKNLNAQAFTHGSDIYFNSGKYNPASSEGKHLLAHELTHVVQQNQGVQKKVIQRAPVDELKKNSVIDYDKAKSDNLKSWYEQYKFYNLFKEIDVYPGSTPIAYANHVYELQIKLEEAFPGKWTAKEAGILEPVITADSVLYKLLDTAIHYHSDPAAHNGFNTKLLERLYQYFNEFESSPPPLISEYFAGVRQLEMVNRNKRFYIQFDDRGDYVRQLQAALLAMNYDIGADLKQDKKTQAKEPSGVFGKGTKQAVIEFQKDSGFEGKDVDGIVGQMTLRLLDKRIGAPAFKSPSVSAGTAFAFHVPLSASDLLIAKDALKADLLKRTLKVAFPVTEDQIDVLARSGWHWTIYKEPTQADVDVGYMQVTIRKSSYQSVMGKIDETASGKSGEPVQEKLEKQTLDLLKTGNLYSLNQKIKSLESVIASERKGDPDMHGRDINWDEVRKDEARLEALKEQRQEELNRLGITLDDYEKLQTDFIGNFEKFAVLIAFRMLSDNEMQANIEAQHYAKAEEVAAIKAVLGDLSNKYNDSKKLWWEAVSLEDTAGKDKSYYSSGADYSSKNQSSHGDIDVDTSDPTRYYNDENAAAMYKAQEQKPSPYFAPWQEKEKTVVASLQDSVKKFPILAHPKLELRRNAGKDAAMTDDAVQKLLLAIINGTDDEKGIKQNIEDTRKALAEHREKIWELPVVILKAQYALGVIEGVPATLIKAKQEAVANKAFWESVGLAVLGISLGLLALASGPAGWLALAASIGVGAYDAARTYSDITFKKTTANTALDPVLALGTDDPSYFWFWVSLVSIGLDVVQAAKLLKSIAKGIDLAEGVTKGLSEAKAAKELELLKAGGSSTSKGKAILKEIEEIDQALSKISSTEFAENIKLLEPLKSNPMAVVVMGEALKDKKIVKAVTALGKLVEKEMFESSLKFYAGVGRNSLDELPELMRLIKEGGLGANKRLMTELLSDPRTQRVLLDTQDPAFVLGQFEAWNKAIGAGKSQSFVNFLEAENQITKLATDTKLVDMFGESFATLSNVVKNTYIMRTVEPRLLHAFHTGGLSPELKKALEVLLNSDVLAQSTRLSSAQQRMLREIRVLGSVIETQSDFSKVVSLLDNPASRRALWEGASQLAGKDKYVELILKANAGKQPAADVLDDLIRIGPMTDEGTIQSLLAPAGQKLRQALAASPEAVAVLKKCASPCLPTFVTAEQVNQVALIMSGKSKDDLLRIREFLYANRGSEDGFKSALGSLETNFADALKDVKLPVLTKPVGFAASDEALRAILNLGLPVSELNKIMAKAAAAKGGSEIITDLLRVLQFERNVSLSHFDKLIKGLAEGSDIEFRAARHLLDEAERFANASAAGLKKFKYSGLEKADILLGRFSLTELNTLMNARWSESFVNSLYEVADKMPTLKFDEIKALVTQAGGGKAPGDLGRLREILSTVKAPSTSYDEAVKIIQAADSFAADVAKAMKDPATGYDAMVKLIWGETVAVEGGTIKVTEALGKSGSDAYQTVFQLGKGESLAKNMVSGGALSKDKWKVFRKVIDDSNVATSIKNNIIGEMWTRVNAEAYRELGYKVYREVGISNGTTLAKADIILEKGNEIIVLECKSGGATYSKGQDIIYPLLQDGKFKSVMLSGDEALAKKFADPASKIKFITARESEIIK</sequence>
<feature type="coiled-coil region" evidence="1">
    <location>
        <begin position="795"/>
        <end position="826"/>
    </location>
</feature>
<feature type="domain" description="eCIS core" evidence="4">
    <location>
        <begin position="322"/>
        <end position="398"/>
    </location>
</feature>
<feature type="region of interest" description="Disordered" evidence="2">
    <location>
        <begin position="1"/>
        <end position="94"/>
    </location>
</feature>
<dbReference type="RefSeq" id="WP_104425083.1">
    <property type="nucleotide sequence ID" value="NZ_PTIY01000018.1"/>
</dbReference>
<feature type="compositionally biased region" description="Polar residues" evidence="2">
    <location>
        <begin position="241"/>
        <end position="261"/>
    </location>
</feature>
<evidence type="ECO:0000259" key="3">
    <source>
        <dbReference type="Pfam" id="PF01471"/>
    </source>
</evidence>
<gene>
    <name evidence="5" type="ORF">B0F88_1187</name>
</gene>
<accession>A0A2S6GL88</accession>
<dbReference type="InterPro" id="IPR002477">
    <property type="entry name" value="Peptidoglycan-bd-like"/>
</dbReference>
<feature type="region of interest" description="Disordered" evidence="2">
    <location>
        <begin position="225"/>
        <end position="265"/>
    </location>
</feature>